<evidence type="ECO:0000313" key="2">
    <source>
        <dbReference type="Proteomes" id="UP000317318"/>
    </source>
</evidence>
<organism evidence="1 2">
    <name type="scientific">Stratiformator vulcanicus</name>
    <dbReference type="NCBI Taxonomy" id="2527980"/>
    <lineage>
        <taxon>Bacteria</taxon>
        <taxon>Pseudomonadati</taxon>
        <taxon>Planctomycetota</taxon>
        <taxon>Planctomycetia</taxon>
        <taxon>Planctomycetales</taxon>
        <taxon>Planctomycetaceae</taxon>
        <taxon>Stratiformator</taxon>
    </lineage>
</organism>
<proteinExistence type="predicted"/>
<accession>A0A517R782</accession>
<protein>
    <recommendedName>
        <fullName evidence="3">DUF4376 domain-containing protein</fullName>
    </recommendedName>
</protein>
<evidence type="ECO:0008006" key="3">
    <source>
        <dbReference type="Google" id="ProtNLM"/>
    </source>
</evidence>
<keyword evidence="2" id="KW-1185">Reference proteome</keyword>
<dbReference type="Proteomes" id="UP000317318">
    <property type="component" value="Chromosome"/>
</dbReference>
<dbReference type="EMBL" id="CP036268">
    <property type="protein sequence ID" value="QDT39739.1"/>
    <property type="molecule type" value="Genomic_DNA"/>
</dbReference>
<name>A0A517R782_9PLAN</name>
<gene>
    <name evidence="1" type="ORF">Pan189_41480</name>
</gene>
<dbReference type="RefSeq" id="WP_145365861.1">
    <property type="nucleotide sequence ID" value="NZ_CP036268.1"/>
</dbReference>
<dbReference type="AlphaFoldDB" id="A0A517R782"/>
<reference evidence="1 2" key="1">
    <citation type="submission" date="2019-02" db="EMBL/GenBank/DDBJ databases">
        <title>Deep-cultivation of Planctomycetes and their phenomic and genomic characterization uncovers novel biology.</title>
        <authorList>
            <person name="Wiegand S."/>
            <person name="Jogler M."/>
            <person name="Boedeker C."/>
            <person name="Pinto D."/>
            <person name="Vollmers J."/>
            <person name="Rivas-Marin E."/>
            <person name="Kohn T."/>
            <person name="Peeters S.H."/>
            <person name="Heuer A."/>
            <person name="Rast P."/>
            <person name="Oberbeckmann S."/>
            <person name="Bunk B."/>
            <person name="Jeske O."/>
            <person name="Meyerdierks A."/>
            <person name="Storesund J.E."/>
            <person name="Kallscheuer N."/>
            <person name="Luecker S."/>
            <person name="Lage O.M."/>
            <person name="Pohl T."/>
            <person name="Merkel B.J."/>
            <person name="Hornburger P."/>
            <person name="Mueller R.-W."/>
            <person name="Bruemmer F."/>
            <person name="Labrenz M."/>
            <person name="Spormann A.M."/>
            <person name="Op den Camp H."/>
            <person name="Overmann J."/>
            <person name="Amann R."/>
            <person name="Jetten M.S.M."/>
            <person name="Mascher T."/>
            <person name="Medema M.H."/>
            <person name="Devos D.P."/>
            <person name="Kaster A.-K."/>
            <person name="Ovreas L."/>
            <person name="Rohde M."/>
            <person name="Galperin M.Y."/>
            <person name="Jogler C."/>
        </authorList>
    </citation>
    <scope>NUCLEOTIDE SEQUENCE [LARGE SCALE GENOMIC DNA]</scope>
    <source>
        <strain evidence="1 2">Pan189</strain>
    </source>
</reference>
<evidence type="ECO:0000313" key="1">
    <source>
        <dbReference type="EMBL" id="QDT39739.1"/>
    </source>
</evidence>
<dbReference type="KEGG" id="svp:Pan189_41480"/>
<sequence>MAVAWLKSDLTVERVGETRQFEDDDSVIVVTHDMSEVERIRSIEPRYRKLSVDGTTIVEMTADEKAAVDAAASEAAQAAALEAARAGQIAELDQAYAAAQQAGIDVGGGRRLKAEMLSALAYRGQLDNLRDAIRLGRTNPATGAAWSADDEVTATGADDSTVVFTSLADYEGAIVDGGIALAAMTHAYRETAAAIQAAEYLASVNAIVINLGGD</sequence>